<sequence>MDIFIGIAGLVIAWLTYHKTFNSDLTEEKNNLLGVFLATQKLHLEVQEILQDYIDLYDGENHQIYTNVSFGQLLTLYKKSFEKELSDKVFQDLKNNKTYTKSNLKIFQNMLEKQQYNLLMFKNQLVILNIKTI</sequence>
<evidence type="ECO:0000313" key="1">
    <source>
        <dbReference type="EMBL" id="MBD0723961.1"/>
    </source>
</evidence>
<name>A0ABR7UMC7_9FLAO</name>
<comment type="caution">
    <text evidence="1">The sequence shown here is derived from an EMBL/GenBank/DDBJ whole genome shotgun (WGS) entry which is preliminary data.</text>
</comment>
<proteinExistence type="predicted"/>
<protein>
    <submittedName>
        <fullName evidence="1">Uncharacterized protein</fullName>
    </submittedName>
</protein>
<keyword evidence="2" id="KW-1185">Reference proteome</keyword>
<dbReference type="RefSeq" id="WP_188219532.1">
    <property type="nucleotide sequence ID" value="NZ_NASZ01000002.1"/>
</dbReference>
<organism evidence="1 2">
    <name type="scientific">Flavobacterium pokkalii</name>
    <dbReference type="NCBI Taxonomy" id="1940408"/>
    <lineage>
        <taxon>Bacteria</taxon>
        <taxon>Pseudomonadati</taxon>
        <taxon>Bacteroidota</taxon>
        <taxon>Flavobacteriia</taxon>
        <taxon>Flavobacteriales</taxon>
        <taxon>Flavobacteriaceae</taxon>
        <taxon>Flavobacterium</taxon>
    </lineage>
</organism>
<gene>
    <name evidence="1" type="ORF">B6A10_02080</name>
</gene>
<dbReference type="EMBL" id="NASZ01000002">
    <property type="protein sequence ID" value="MBD0723961.1"/>
    <property type="molecule type" value="Genomic_DNA"/>
</dbReference>
<accession>A0ABR7UMC7</accession>
<evidence type="ECO:0000313" key="2">
    <source>
        <dbReference type="Proteomes" id="UP000661715"/>
    </source>
</evidence>
<reference evidence="1 2" key="1">
    <citation type="journal article" date="2020" name="Microbiol. Res.">
        <title>Flavobacterium pokkalii sp. nov., a novel plant growth promoting native rhizobacteria isolated from pokkali rice grown in coastal saline affected agricultural regions of southern India, Kerala.</title>
        <authorList>
            <person name="Menon R.R."/>
            <person name="Kumari S."/>
            <person name="Viver T."/>
            <person name="Rameshkumar N."/>
        </authorList>
    </citation>
    <scope>NUCLEOTIDE SEQUENCE [LARGE SCALE GENOMIC DNA]</scope>
    <source>
        <strain evidence="1 2">L1I52</strain>
    </source>
</reference>
<dbReference type="Proteomes" id="UP000661715">
    <property type="component" value="Unassembled WGS sequence"/>
</dbReference>